<keyword evidence="4" id="KW-0288">FMN</keyword>
<dbReference type="InterPro" id="IPR023465">
    <property type="entry name" value="Riboflavin_kinase_dom_sf"/>
</dbReference>
<dbReference type="InterPro" id="IPR015865">
    <property type="entry name" value="Riboflavin_kinase_bac/euk"/>
</dbReference>
<dbReference type="InterPro" id="IPR023214">
    <property type="entry name" value="HAD_sf"/>
</dbReference>
<gene>
    <name evidence="9" type="ORF">CDL12_08767</name>
</gene>
<dbReference type="GO" id="GO:0009231">
    <property type="term" value="P:riboflavin biosynthetic process"/>
    <property type="evidence" value="ECO:0007669"/>
    <property type="project" value="InterPro"/>
</dbReference>
<dbReference type="GO" id="GO:0008531">
    <property type="term" value="F:riboflavin kinase activity"/>
    <property type="evidence" value="ECO:0007669"/>
    <property type="project" value="UniProtKB-EC"/>
</dbReference>
<dbReference type="Pfam" id="PF13419">
    <property type="entry name" value="HAD_2"/>
    <property type="match status" value="1"/>
</dbReference>
<evidence type="ECO:0000256" key="4">
    <source>
        <dbReference type="ARBA" id="ARBA00022643"/>
    </source>
</evidence>
<sequence length="385" mass="42375">MSTNNLFRKLISCVILDLDGTLLNTDGIVTDVLRSYLVKHGKQWDGREAQQIVGKTPYEAAAAIVEVYGLPITTDELLSEINPIFSNKWCNIKAQPGANRLINHLRGHGVPMALASNSSRENIETKISYHEGWKESFSVNIGGDEVSSGKPSPEIFLEAAKKLKMIPSSCLVIEDSVLGVTAGKAAGMEVVAVPSLPKQSHLFTSADEVINSLLDLCPEKWGLPAFGDWIEGTLPIEPWYIGGPVIKGYGRGSKMLGIPTANLSTEGYSDLLSEHPAGVYFGWAGLSTRGVYKMVMSLGWNPYFNNSEKTIEPWLLHDFNEDFYGEDLHLAIVGYIRPEANFPSIDSLIARIHEDGKIAERALELPLYSKYRDDPHLKSSLPQNC</sequence>
<dbReference type="SUPFAM" id="SSF82114">
    <property type="entry name" value="Riboflavin kinase-like"/>
    <property type="match status" value="1"/>
</dbReference>
<dbReference type="SFLD" id="SFLDS00003">
    <property type="entry name" value="Haloacid_Dehalogenase"/>
    <property type="match status" value="1"/>
</dbReference>
<dbReference type="UniPathway" id="UPA00276">
    <property type="reaction ID" value="UER00406"/>
</dbReference>
<reference evidence="10" key="1">
    <citation type="journal article" date="2018" name="Gigascience">
        <title>Genome assembly of the Pink Ipe (Handroanthus impetiginosus, Bignoniaceae), a highly valued, ecologically keystone Neotropical timber forest tree.</title>
        <authorList>
            <person name="Silva-Junior O.B."/>
            <person name="Grattapaglia D."/>
            <person name="Novaes E."/>
            <person name="Collevatti R.G."/>
        </authorList>
    </citation>
    <scope>NUCLEOTIDE SEQUENCE [LARGE SCALE GENOMIC DNA]</scope>
    <source>
        <strain evidence="10">cv. UFG-1</strain>
    </source>
</reference>
<dbReference type="EC" id="2.7.1.26" evidence="2"/>
<evidence type="ECO:0000313" key="9">
    <source>
        <dbReference type="EMBL" id="PIN18578.1"/>
    </source>
</evidence>
<evidence type="ECO:0000256" key="2">
    <source>
        <dbReference type="ARBA" id="ARBA00012105"/>
    </source>
</evidence>
<dbReference type="Gene3D" id="1.10.150.240">
    <property type="entry name" value="Putative phosphatase, domain 2"/>
    <property type="match status" value="1"/>
</dbReference>
<dbReference type="InterPro" id="IPR036412">
    <property type="entry name" value="HAD-like_sf"/>
</dbReference>
<dbReference type="EMBL" id="NKXS01001443">
    <property type="protein sequence ID" value="PIN18578.1"/>
    <property type="molecule type" value="Genomic_DNA"/>
</dbReference>
<dbReference type="Gene3D" id="3.40.50.1000">
    <property type="entry name" value="HAD superfamily/HAD-like"/>
    <property type="match status" value="1"/>
</dbReference>
<evidence type="ECO:0000256" key="7">
    <source>
        <dbReference type="ARBA" id="ARBA00022840"/>
    </source>
</evidence>
<dbReference type="InterPro" id="IPR023468">
    <property type="entry name" value="Riboflavin_kinase"/>
</dbReference>
<dbReference type="SUPFAM" id="SSF56784">
    <property type="entry name" value="HAD-like"/>
    <property type="match status" value="1"/>
</dbReference>
<dbReference type="Proteomes" id="UP000231279">
    <property type="component" value="Unassembled WGS sequence"/>
</dbReference>
<dbReference type="FunFam" id="3.40.50.1000:FF:000119">
    <property type="entry name" value="Bifunctional riboflavin kinase/FMN phosphatase"/>
    <property type="match status" value="1"/>
</dbReference>
<dbReference type="InterPro" id="IPR023198">
    <property type="entry name" value="PGP-like_dom2"/>
</dbReference>
<evidence type="ECO:0000256" key="5">
    <source>
        <dbReference type="ARBA" id="ARBA00022679"/>
    </source>
</evidence>
<keyword evidence="7" id="KW-0067">ATP-binding</keyword>
<protein>
    <recommendedName>
        <fullName evidence="2">riboflavin kinase</fullName>
        <ecNumber evidence="2">2.7.1.26</ecNumber>
    </recommendedName>
</protein>
<dbReference type="PANTHER" id="PTHR22749:SF6">
    <property type="entry name" value="RIBOFLAVIN KINASE"/>
    <property type="match status" value="1"/>
</dbReference>
<dbReference type="GO" id="GO:0009398">
    <property type="term" value="P:FMN biosynthetic process"/>
    <property type="evidence" value="ECO:0007669"/>
    <property type="project" value="UniProtKB-UniPathway"/>
</dbReference>
<dbReference type="Gene3D" id="2.40.30.30">
    <property type="entry name" value="Riboflavin kinase-like"/>
    <property type="match status" value="1"/>
</dbReference>
<dbReference type="FunFam" id="1.10.150.240:FF:000001">
    <property type="entry name" value="Haloacid dehalogenase-like hydrolase domain"/>
    <property type="match status" value="1"/>
</dbReference>
<accession>A0A2G9HM18</accession>
<keyword evidence="3" id="KW-0285">Flavoprotein</keyword>
<comment type="caution">
    <text evidence="9">The sequence shown here is derived from an EMBL/GenBank/DDBJ whole genome shotgun (WGS) entry which is preliminary data.</text>
</comment>
<feature type="domain" description="Riboflavin kinase" evidence="8">
    <location>
        <begin position="234"/>
        <end position="364"/>
    </location>
</feature>
<dbReference type="NCBIfam" id="TIGR01509">
    <property type="entry name" value="HAD-SF-IA-v3"/>
    <property type="match status" value="1"/>
</dbReference>
<keyword evidence="9" id="KW-0418">Kinase</keyword>
<evidence type="ECO:0000256" key="6">
    <source>
        <dbReference type="ARBA" id="ARBA00022741"/>
    </source>
</evidence>
<comment type="pathway">
    <text evidence="1">Cofactor biosynthesis; FMN biosynthesis; FMN from riboflavin (ATP route): step 1/1.</text>
</comment>
<keyword evidence="6" id="KW-0547">Nucleotide-binding</keyword>
<dbReference type="Pfam" id="PF01687">
    <property type="entry name" value="Flavokinase"/>
    <property type="match status" value="1"/>
</dbReference>
<dbReference type="InterPro" id="IPR006439">
    <property type="entry name" value="HAD-SF_hydro_IA"/>
</dbReference>
<evidence type="ECO:0000259" key="8">
    <source>
        <dbReference type="SMART" id="SM00904"/>
    </source>
</evidence>
<dbReference type="GO" id="GO:0005524">
    <property type="term" value="F:ATP binding"/>
    <property type="evidence" value="ECO:0007669"/>
    <property type="project" value="UniProtKB-KW"/>
</dbReference>
<dbReference type="SFLD" id="SFLDG01135">
    <property type="entry name" value="C1.5.6:_HAD__Beta-PGM__Phospha"/>
    <property type="match status" value="1"/>
</dbReference>
<dbReference type="FunFam" id="2.40.30.30:FF:000005">
    <property type="entry name" value="Haloacid dehalogenase-like hydrolase domain-containing protein 1A"/>
    <property type="match status" value="1"/>
</dbReference>
<dbReference type="SFLD" id="SFLDG01129">
    <property type="entry name" value="C1.5:_HAD__Beta-PGM__Phosphata"/>
    <property type="match status" value="1"/>
</dbReference>
<keyword evidence="5 9" id="KW-0808">Transferase</keyword>
<dbReference type="STRING" id="429701.A0A2G9HM18"/>
<dbReference type="InterPro" id="IPR041492">
    <property type="entry name" value="HAD_2"/>
</dbReference>
<proteinExistence type="predicted"/>
<dbReference type="OrthoDB" id="276388at2759"/>
<evidence type="ECO:0000313" key="10">
    <source>
        <dbReference type="Proteomes" id="UP000231279"/>
    </source>
</evidence>
<organism evidence="9 10">
    <name type="scientific">Handroanthus impetiginosus</name>
    <dbReference type="NCBI Taxonomy" id="429701"/>
    <lineage>
        <taxon>Eukaryota</taxon>
        <taxon>Viridiplantae</taxon>
        <taxon>Streptophyta</taxon>
        <taxon>Embryophyta</taxon>
        <taxon>Tracheophyta</taxon>
        <taxon>Spermatophyta</taxon>
        <taxon>Magnoliopsida</taxon>
        <taxon>eudicotyledons</taxon>
        <taxon>Gunneridae</taxon>
        <taxon>Pentapetalae</taxon>
        <taxon>asterids</taxon>
        <taxon>lamiids</taxon>
        <taxon>Lamiales</taxon>
        <taxon>Bignoniaceae</taxon>
        <taxon>Crescentiina</taxon>
        <taxon>Tabebuia alliance</taxon>
        <taxon>Handroanthus</taxon>
    </lineage>
</organism>
<dbReference type="SMART" id="SM00904">
    <property type="entry name" value="Flavokinase"/>
    <property type="match status" value="1"/>
</dbReference>
<dbReference type="PANTHER" id="PTHR22749">
    <property type="entry name" value="RIBOFLAVIN KINASE/FMN ADENYLYLTRANSFERASE"/>
    <property type="match status" value="1"/>
</dbReference>
<evidence type="ECO:0000256" key="1">
    <source>
        <dbReference type="ARBA" id="ARBA00005201"/>
    </source>
</evidence>
<evidence type="ECO:0000256" key="3">
    <source>
        <dbReference type="ARBA" id="ARBA00022630"/>
    </source>
</evidence>
<dbReference type="AlphaFoldDB" id="A0A2G9HM18"/>
<keyword evidence="10" id="KW-1185">Reference proteome</keyword>
<name>A0A2G9HM18_9LAMI</name>